<name>A0ABS9SEQ1_9BACT</name>
<dbReference type="PANTHER" id="PTHR43861">
    <property type="entry name" value="TRANS-ACONITATE 2-METHYLTRANSFERASE-RELATED"/>
    <property type="match status" value="1"/>
</dbReference>
<accession>A0ABS9SEQ1</accession>
<dbReference type="RefSeq" id="WP_240826250.1">
    <property type="nucleotide sequence ID" value="NZ_JAKWBL010000001.1"/>
</dbReference>
<gene>
    <name evidence="1" type="ORF">MKP09_02305</name>
</gene>
<dbReference type="Proteomes" id="UP001202248">
    <property type="component" value="Unassembled WGS sequence"/>
</dbReference>
<keyword evidence="1" id="KW-0489">Methyltransferase</keyword>
<evidence type="ECO:0000313" key="2">
    <source>
        <dbReference type="Proteomes" id="UP001202248"/>
    </source>
</evidence>
<dbReference type="GO" id="GO:0032259">
    <property type="term" value="P:methylation"/>
    <property type="evidence" value="ECO:0007669"/>
    <property type="project" value="UniProtKB-KW"/>
</dbReference>
<reference evidence="1 2" key="1">
    <citation type="submission" date="2022-02" db="EMBL/GenBank/DDBJ databases">
        <authorList>
            <person name="Min J."/>
        </authorList>
    </citation>
    <scope>NUCLEOTIDE SEQUENCE [LARGE SCALE GENOMIC DNA]</scope>
    <source>
        <strain evidence="1 2">GR10-1</strain>
    </source>
</reference>
<dbReference type="GO" id="GO:0008168">
    <property type="term" value="F:methyltransferase activity"/>
    <property type="evidence" value="ECO:0007669"/>
    <property type="project" value="UniProtKB-KW"/>
</dbReference>
<dbReference type="Gene3D" id="3.40.50.150">
    <property type="entry name" value="Vaccinia Virus protein VP39"/>
    <property type="match status" value="1"/>
</dbReference>
<evidence type="ECO:0000313" key="1">
    <source>
        <dbReference type="EMBL" id="MCH5596836.1"/>
    </source>
</evidence>
<dbReference type="SUPFAM" id="SSF53335">
    <property type="entry name" value="S-adenosyl-L-methionine-dependent methyltransferases"/>
    <property type="match status" value="1"/>
</dbReference>
<keyword evidence="1" id="KW-0808">Transferase</keyword>
<dbReference type="Pfam" id="PF13489">
    <property type="entry name" value="Methyltransf_23"/>
    <property type="match status" value="1"/>
</dbReference>
<protein>
    <submittedName>
        <fullName evidence="1">Class I SAM-dependent methyltransferase</fullName>
    </submittedName>
</protein>
<sequence length="320" mass="37185">MKCRICSNDINNKQLVLKEMMYGLKDLFDYFQCSNCGCIQISEIPANIDKYYPNDYYSYTAAEVPVKRSAIRSLHFNYHAFNKNKMIGGLLALKFKPSLFYDWLKVLNLHNRNERVLDIGCGNGQLLKRMYRLGFNDLTGIDPFLNQDTIYNEHLRLLKKDVFEMEGRYDVIMMHHSLEHMDHQHEVIAKAASLLNNNGRLLIRIPIVSTPLLEKYGVNVATLDPPRHFFVHSLQSIKILTKENNLSLYKTVFDAQVFSILASEQYTKGISNVNDSRSYIQNPEGSSFTEEDLARFQQEINDYNQRGESDSVALYFKKEY</sequence>
<dbReference type="EMBL" id="JAKWBL010000001">
    <property type="protein sequence ID" value="MCH5596836.1"/>
    <property type="molecule type" value="Genomic_DNA"/>
</dbReference>
<comment type="caution">
    <text evidence="1">The sequence shown here is derived from an EMBL/GenBank/DDBJ whole genome shotgun (WGS) entry which is preliminary data.</text>
</comment>
<dbReference type="InterPro" id="IPR029063">
    <property type="entry name" value="SAM-dependent_MTases_sf"/>
</dbReference>
<organism evidence="1 2">
    <name type="scientific">Niabella ginsengisoli</name>
    <dbReference type="NCBI Taxonomy" id="522298"/>
    <lineage>
        <taxon>Bacteria</taxon>
        <taxon>Pseudomonadati</taxon>
        <taxon>Bacteroidota</taxon>
        <taxon>Chitinophagia</taxon>
        <taxon>Chitinophagales</taxon>
        <taxon>Chitinophagaceae</taxon>
        <taxon>Niabella</taxon>
    </lineage>
</organism>
<dbReference type="CDD" id="cd02440">
    <property type="entry name" value="AdoMet_MTases"/>
    <property type="match status" value="1"/>
</dbReference>
<keyword evidence="2" id="KW-1185">Reference proteome</keyword>
<proteinExistence type="predicted"/>